<keyword evidence="5" id="KW-1185">Reference proteome</keyword>
<dbReference type="InterPro" id="IPR014592">
    <property type="entry name" value="P-loop_UCP034888"/>
</dbReference>
<dbReference type="InterPro" id="IPR022532">
    <property type="entry name" value="DUF3696"/>
</dbReference>
<dbReference type="GO" id="GO:0005524">
    <property type="term" value="F:ATP binding"/>
    <property type="evidence" value="ECO:0007669"/>
    <property type="project" value="InterPro"/>
</dbReference>
<dbReference type="Pfam" id="PF13304">
    <property type="entry name" value="AAA_21"/>
    <property type="match status" value="1"/>
</dbReference>
<feature type="domain" description="DUF3696" evidence="1">
    <location>
        <begin position="319"/>
        <end position="367"/>
    </location>
</feature>
<comment type="caution">
    <text evidence="4">The sequence shown here is derived from an EMBL/GenBank/DDBJ whole genome shotgun (WGS) entry which is preliminary data.</text>
</comment>
<dbReference type="PANTHER" id="PTHR43581:SF2">
    <property type="entry name" value="EXCINUCLEASE ATPASE SUBUNIT"/>
    <property type="match status" value="1"/>
</dbReference>
<evidence type="ECO:0000259" key="3">
    <source>
        <dbReference type="Pfam" id="PF13304"/>
    </source>
</evidence>
<organism evidence="4 5">
    <name type="scientific">Corallococcus carmarthensis</name>
    <dbReference type="NCBI Taxonomy" id="2316728"/>
    <lineage>
        <taxon>Bacteria</taxon>
        <taxon>Pseudomonadati</taxon>
        <taxon>Myxococcota</taxon>
        <taxon>Myxococcia</taxon>
        <taxon>Myxococcales</taxon>
        <taxon>Cystobacterineae</taxon>
        <taxon>Myxococcaceae</taxon>
        <taxon>Corallococcus</taxon>
    </lineage>
</organism>
<dbReference type="OrthoDB" id="3322489at2"/>
<dbReference type="SUPFAM" id="SSF52540">
    <property type="entry name" value="P-loop containing nucleoside triphosphate hydrolases"/>
    <property type="match status" value="1"/>
</dbReference>
<dbReference type="InterPro" id="IPR027417">
    <property type="entry name" value="P-loop_NTPase"/>
</dbReference>
<sequence>MSLRKLSLTNFKRFRKLEIDLRDLTVLTGINGGGKTSILHSLILARQASAGAPPPDFVQLNGPQGLQLGESQDVLHRDAEPAEGIALTLEDNQNSTTTWHFGIEDERNLNLRVKERPTSPPSALANEARQFAYLGAERLGPRDVLGASSIAHRDLHVGHQGEFSAQVLSILERENVSAKRIHPVTESEGGATTLRKQTEFWLSSIVRPIELDAEWVPGSGVTLIRFREPGEPVDRIRPTNMGFGVSYALPIVTAALLAPPGSLLLVENPEAHLHPSGQSNMGSFLARIAADGVQTIIETHSDHLLNGIRRGIGVEKVLSSDNAIVHFFDSEDSGAARTTTIDLSPRGDLSTWPQGFFDQMDLDLADLARSRRHGPG</sequence>
<dbReference type="PIRSF" id="PIRSF034888">
    <property type="entry name" value="P-loop_UCP034888"/>
    <property type="match status" value="1"/>
</dbReference>
<evidence type="ECO:0000259" key="2">
    <source>
        <dbReference type="Pfam" id="PF13175"/>
    </source>
</evidence>
<accession>A0A3A8JRJ7</accession>
<dbReference type="InterPro" id="IPR041685">
    <property type="entry name" value="AAA_GajA/Old/RecF-like"/>
</dbReference>
<gene>
    <name evidence="4" type="ORF">D7X32_40540</name>
</gene>
<dbReference type="InterPro" id="IPR051396">
    <property type="entry name" value="Bact_Antivir_Def_Nuclease"/>
</dbReference>
<feature type="domain" description="Endonuclease GajA/Old nuclease/RecF-like AAA" evidence="2">
    <location>
        <begin position="1"/>
        <end position="45"/>
    </location>
</feature>
<proteinExistence type="predicted"/>
<dbReference type="InterPro" id="IPR003959">
    <property type="entry name" value="ATPase_AAA_core"/>
</dbReference>
<dbReference type="Proteomes" id="UP000268313">
    <property type="component" value="Unassembled WGS sequence"/>
</dbReference>
<dbReference type="AlphaFoldDB" id="A0A3A8JRJ7"/>
<dbReference type="RefSeq" id="WP_120607871.1">
    <property type="nucleotide sequence ID" value="NZ_RAWE01000293.1"/>
</dbReference>
<dbReference type="Pfam" id="PF12476">
    <property type="entry name" value="DUF3696"/>
    <property type="match status" value="1"/>
</dbReference>
<feature type="domain" description="ATPase AAA-type core" evidence="3">
    <location>
        <begin position="235"/>
        <end position="306"/>
    </location>
</feature>
<name>A0A3A8JRJ7_9BACT</name>
<protein>
    <submittedName>
        <fullName evidence="4">DUF3696 domain-containing protein</fullName>
    </submittedName>
</protein>
<reference evidence="5" key="1">
    <citation type="submission" date="2018-09" db="EMBL/GenBank/DDBJ databases">
        <authorList>
            <person name="Livingstone P.G."/>
            <person name="Whitworth D.E."/>
        </authorList>
    </citation>
    <scope>NUCLEOTIDE SEQUENCE [LARGE SCALE GENOMIC DNA]</scope>
    <source>
        <strain evidence="5">CA043D</strain>
    </source>
</reference>
<dbReference type="Pfam" id="PF13175">
    <property type="entry name" value="AAA_15"/>
    <property type="match status" value="1"/>
</dbReference>
<dbReference type="Gene3D" id="3.40.50.300">
    <property type="entry name" value="P-loop containing nucleotide triphosphate hydrolases"/>
    <property type="match status" value="2"/>
</dbReference>
<dbReference type="EMBL" id="RAWE01000293">
    <property type="protein sequence ID" value="RKG94954.1"/>
    <property type="molecule type" value="Genomic_DNA"/>
</dbReference>
<dbReference type="PANTHER" id="PTHR43581">
    <property type="entry name" value="ATP/GTP PHOSPHATASE"/>
    <property type="match status" value="1"/>
</dbReference>
<evidence type="ECO:0000313" key="4">
    <source>
        <dbReference type="EMBL" id="RKG94954.1"/>
    </source>
</evidence>
<dbReference type="GO" id="GO:0016887">
    <property type="term" value="F:ATP hydrolysis activity"/>
    <property type="evidence" value="ECO:0007669"/>
    <property type="project" value="InterPro"/>
</dbReference>
<evidence type="ECO:0000259" key="1">
    <source>
        <dbReference type="Pfam" id="PF12476"/>
    </source>
</evidence>
<evidence type="ECO:0000313" key="5">
    <source>
        <dbReference type="Proteomes" id="UP000268313"/>
    </source>
</evidence>